<protein>
    <submittedName>
        <fullName evidence="4">Propionyl-CoA carboxylase beta chain</fullName>
    </submittedName>
</protein>
<name>A0A1H9QQW8_9CORY</name>
<dbReference type="STRING" id="1121357.SAMN05661109_00639"/>
<feature type="domain" description="CoA carboxyltransferase C-terminal" evidence="3">
    <location>
        <begin position="267"/>
        <end position="513"/>
    </location>
</feature>
<dbReference type="InterPro" id="IPR051047">
    <property type="entry name" value="AccD/PCCB"/>
</dbReference>
<dbReference type="GO" id="GO:0009317">
    <property type="term" value="C:acetyl-CoA carboxylase complex"/>
    <property type="evidence" value="ECO:0007669"/>
    <property type="project" value="TreeGrafter"/>
</dbReference>
<dbReference type="PANTHER" id="PTHR43842:SF2">
    <property type="entry name" value="PROPIONYL-COA CARBOXYLASE BETA CHAIN, MITOCHONDRIAL"/>
    <property type="match status" value="1"/>
</dbReference>
<comment type="similarity">
    <text evidence="1">Belongs to the AccD/PCCB family.</text>
</comment>
<dbReference type="AlphaFoldDB" id="A0A1H9QQW8"/>
<dbReference type="PANTHER" id="PTHR43842">
    <property type="entry name" value="PROPIONYL-COA CARBOXYLASE BETA CHAIN"/>
    <property type="match status" value="1"/>
</dbReference>
<dbReference type="PROSITE" id="PS50980">
    <property type="entry name" value="COA_CT_NTER"/>
    <property type="match status" value="1"/>
</dbReference>
<evidence type="ECO:0000313" key="4">
    <source>
        <dbReference type="EMBL" id="SER62906.1"/>
    </source>
</evidence>
<sequence>MHDLDCEIMTASQPDLKTTAGKLADLRTRLEQAQAPLGSDVIESTHAAGNQTARERVQELLDENTFTETDALAKHRVEEYDMDRQQPLTDGVVTGYGQIDGRRVCVFSQDPTIFDGQLGEVYAEKMLKIYELATKTGVPLVGIYDSSGPRFQEGVVTAAMYAKLLRAATEASGLIPQIAVVAGATSSIAALQVPLADLTIMVEGANVHLAEAEIVGKVAGKPTTAEELGGSDVHAHTTGLVSLVAPTDKHAIAQAREVISFLPVNNRADAPIAEAPDNVDTTALNTFMPDNDEATYDVREIIKQVTDGDLLELKPDFADNIVTGFAHISGRAVGIVANQPQSLAGCLTAAAADKAARFIRMCDAFNLPIVKFVDSPGFVPSQEEEHAGVVTRAAALAYAYAEAQVGTITVVTRKALGASYVLMGSKDLGADFAFAWPTAQIALADAPTAAEKLATNVEEYAEANTNPYVAAERGLIDAVIEPSATRTQVTEGLRLLERKVLHPRPKKHGNIPL</sequence>
<dbReference type="Pfam" id="PF01039">
    <property type="entry name" value="Carboxyl_trans"/>
    <property type="match status" value="1"/>
</dbReference>
<dbReference type="InterPro" id="IPR011763">
    <property type="entry name" value="COA_CT_C"/>
</dbReference>
<dbReference type="InterPro" id="IPR034733">
    <property type="entry name" value="AcCoA_carboxyl_beta"/>
</dbReference>
<dbReference type="InterPro" id="IPR029045">
    <property type="entry name" value="ClpP/crotonase-like_dom_sf"/>
</dbReference>
<dbReference type="Gene3D" id="3.90.226.10">
    <property type="entry name" value="2-enoyl-CoA Hydratase, Chain A, domain 1"/>
    <property type="match status" value="2"/>
</dbReference>
<feature type="domain" description="CoA carboxyltransferase N-terminal" evidence="2">
    <location>
        <begin position="19"/>
        <end position="274"/>
    </location>
</feature>
<evidence type="ECO:0000259" key="3">
    <source>
        <dbReference type="PROSITE" id="PS50989"/>
    </source>
</evidence>
<evidence type="ECO:0000259" key="2">
    <source>
        <dbReference type="PROSITE" id="PS50980"/>
    </source>
</evidence>
<evidence type="ECO:0000256" key="1">
    <source>
        <dbReference type="ARBA" id="ARBA00006102"/>
    </source>
</evidence>
<dbReference type="SUPFAM" id="SSF52096">
    <property type="entry name" value="ClpP/crotonase"/>
    <property type="match status" value="2"/>
</dbReference>
<evidence type="ECO:0000313" key="5">
    <source>
        <dbReference type="Proteomes" id="UP000198929"/>
    </source>
</evidence>
<accession>A0A1H9QQW8</accession>
<gene>
    <name evidence="4" type="ORF">SAMN05661109_00639</name>
</gene>
<reference evidence="5" key="1">
    <citation type="submission" date="2016-10" db="EMBL/GenBank/DDBJ databases">
        <authorList>
            <person name="Varghese N."/>
            <person name="Submissions S."/>
        </authorList>
    </citation>
    <scope>NUCLEOTIDE SEQUENCE [LARGE SCALE GENOMIC DNA]</scope>
    <source>
        <strain evidence="5">DSM 20524</strain>
    </source>
</reference>
<proteinExistence type="inferred from homology"/>
<dbReference type="InterPro" id="IPR011762">
    <property type="entry name" value="COA_CT_N"/>
</dbReference>
<organism evidence="4 5">
    <name type="scientific">Corynebacterium cystitidis DSM 20524</name>
    <dbReference type="NCBI Taxonomy" id="1121357"/>
    <lineage>
        <taxon>Bacteria</taxon>
        <taxon>Bacillati</taxon>
        <taxon>Actinomycetota</taxon>
        <taxon>Actinomycetes</taxon>
        <taxon>Mycobacteriales</taxon>
        <taxon>Corynebacteriaceae</taxon>
        <taxon>Corynebacterium</taxon>
    </lineage>
</organism>
<dbReference type="EMBL" id="FOGQ01000002">
    <property type="protein sequence ID" value="SER62906.1"/>
    <property type="molecule type" value="Genomic_DNA"/>
</dbReference>
<dbReference type="Proteomes" id="UP000198929">
    <property type="component" value="Unassembled WGS sequence"/>
</dbReference>
<dbReference type="PROSITE" id="PS50989">
    <property type="entry name" value="COA_CT_CTER"/>
    <property type="match status" value="1"/>
</dbReference>
<keyword evidence="5" id="KW-1185">Reference proteome</keyword>
<dbReference type="GO" id="GO:0004658">
    <property type="term" value="F:propionyl-CoA carboxylase activity"/>
    <property type="evidence" value="ECO:0007669"/>
    <property type="project" value="TreeGrafter"/>
</dbReference>